<evidence type="ECO:0000256" key="5">
    <source>
        <dbReference type="ARBA" id="ARBA00023136"/>
    </source>
</evidence>
<dbReference type="PANTHER" id="PTHR43483:SF3">
    <property type="entry name" value="MEMBRANE TRANSPORTER PROTEIN HI_0806-RELATED"/>
    <property type="match status" value="1"/>
</dbReference>
<keyword evidence="6" id="KW-1003">Cell membrane</keyword>
<evidence type="ECO:0000256" key="1">
    <source>
        <dbReference type="ARBA" id="ARBA00004141"/>
    </source>
</evidence>
<name>A0A853HYT1_9GAMM</name>
<feature type="transmembrane region" description="Helical" evidence="6">
    <location>
        <begin position="7"/>
        <end position="34"/>
    </location>
</feature>
<feature type="transmembrane region" description="Helical" evidence="6">
    <location>
        <begin position="107"/>
        <end position="127"/>
    </location>
</feature>
<keyword evidence="8" id="KW-1185">Reference proteome</keyword>
<keyword evidence="4 6" id="KW-1133">Transmembrane helix</keyword>
<dbReference type="Proteomes" id="UP000569732">
    <property type="component" value="Unassembled WGS sequence"/>
</dbReference>
<feature type="transmembrane region" description="Helical" evidence="6">
    <location>
        <begin position="243"/>
        <end position="261"/>
    </location>
</feature>
<dbReference type="EMBL" id="JACCKB010000013">
    <property type="protein sequence ID" value="NYZ66353.1"/>
    <property type="molecule type" value="Genomic_DNA"/>
</dbReference>
<dbReference type="GO" id="GO:0005886">
    <property type="term" value="C:plasma membrane"/>
    <property type="evidence" value="ECO:0007669"/>
    <property type="project" value="UniProtKB-SubCell"/>
</dbReference>
<reference evidence="7 8" key="1">
    <citation type="submission" date="2020-07" db="EMBL/GenBank/DDBJ databases">
        <title>Endozoicomonas sp. nov., isolated from sediment.</title>
        <authorList>
            <person name="Gu T."/>
        </authorList>
    </citation>
    <scope>NUCLEOTIDE SEQUENCE [LARGE SCALE GENOMIC DNA]</scope>
    <source>
        <strain evidence="7 8">SM1973</strain>
    </source>
</reference>
<feature type="transmembrane region" description="Helical" evidence="6">
    <location>
        <begin position="46"/>
        <end position="67"/>
    </location>
</feature>
<evidence type="ECO:0000256" key="4">
    <source>
        <dbReference type="ARBA" id="ARBA00022989"/>
    </source>
</evidence>
<evidence type="ECO:0000313" key="7">
    <source>
        <dbReference type="EMBL" id="NYZ66353.1"/>
    </source>
</evidence>
<feature type="transmembrane region" description="Helical" evidence="6">
    <location>
        <begin position="79"/>
        <end position="101"/>
    </location>
</feature>
<dbReference type="AlphaFoldDB" id="A0A853HYT1"/>
<evidence type="ECO:0000313" key="8">
    <source>
        <dbReference type="Proteomes" id="UP000569732"/>
    </source>
</evidence>
<comment type="similarity">
    <text evidence="2 6">Belongs to the 4-toluene sulfonate uptake permease (TSUP) (TC 2.A.102) family.</text>
</comment>
<comment type="caution">
    <text evidence="7">The sequence shown here is derived from an EMBL/GenBank/DDBJ whole genome shotgun (WGS) entry which is preliminary data.</text>
</comment>
<evidence type="ECO:0000256" key="6">
    <source>
        <dbReference type="RuleBase" id="RU363041"/>
    </source>
</evidence>
<keyword evidence="3 6" id="KW-0812">Transmembrane</keyword>
<feature type="transmembrane region" description="Helical" evidence="6">
    <location>
        <begin position="139"/>
        <end position="157"/>
    </location>
</feature>
<dbReference type="PANTHER" id="PTHR43483">
    <property type="entry name" value="MEMBRANE TRANSPORTER PROTEIN HI_0806-RELATED"/>
    <property type="match status" value="1"/>
</dbReference>
<organism evidence="7 8">
    <name type="scientific">Spartinivicinus marinus</name>
    <dbReference type="NCBI Taxonomy" id="2994442"/>
    <lineage>
        <taxon>Bacteria</taxon>
        <taxon>Pseudomonadati</taxon>
        <taxon>Pseudomonadota</taxon>
        <taxon>Gammaproteobacteria</taxon>
        <taxon>Oceanospirillales</taxon>
        <taxon>Zooshikellaceae</taxon>
        <taxon>Spartinivicinus</taxon>
    </lineage>
</organism>
<dbReference type="RefSeq" id="WP_180568383.1">
    <property type="nucleotide sequence ID" value="NZ_JACCKB010000013.1"/>
</dbReference>
<evidence type="ECO:0000256" key="3">
    <source>
        <dbReference type="ARBA" id="ARBA00022692"/>
    </source>
</evidence>
<feature type="transmembrane region" description="Helical" evidence="6">
    <location>
        <begin position="212"/>
        <end position="237"/>
    </location>
</feature>
<dbReference type="Pfam" id="PF01925">
    <property type="entry name" value="TauE"/>
    <property type="match status" value="1"/>
</dbReference>
<comment type="subcellular location">
    <subcellularLocation>
        <location evidence="6">Cell membrane</location>
        <topology evidence="6">Multi-pass membrane protein</topology>
    </subcellularLocation>
    <subcellularLocation>
        <location evidence="1">Membrane</location>
        <topology evidence="1">Multi-pass membrane protein</topology>
    </subcellularLocation>
</comment>
<feature type="transmembrane region" description="Helical" evidence="6">
    <location>
        <begin position="177"/>
        <end position="200"/>
    </location>
</feature>
<sequence>MSLFLSYILVGMVAGTLAGLFGVGGGLIIVPVLIACFELQQFAPDTLTHLAIGTSLATIVITSLSSVKAHHDKQAVNWLLVKWLTLGIIIGSILGVFFAASLSGDKLQLVFGIFALLVGLKMAVNWSPGKQREKTNKPLLSGGGGVIGFLSAIFGIGGGTMTVPFLTWQGVPVKQSIGTSAACGLPIAIAGTCTYIVVGWGDPTLPELAVGYVYLPALLGIILTSVIFAKLGAWLAHRLPSNYVRQLFALLLCTVGGYMMFF</sequence>
<evidence type="ECO:0000256" key="2">
    <source>
        <dbReference type="ARBA" id="ARBA00009142"/>
    </source>
</evidence>
<gene>
    <name evidence="7" type="ORF">H0A36_10050</name>
</gene>
<keyword evidence="5 6" id="KW-0472">Membrane</keyword>
<dbReference type="InterPro" id="IPR002781">
    <property type="entry name" value="TM_pro_TauE-like"/>
</dbReference>
<protein>
    <recommendedName>
        <fullName evidence="6">Probable membrane transporter protein</fullName>
    </recommendedName>
</protein>
<proteinExistence type="inferred from homology"/>
<accession>A0A853HYT1</accession>